<dbReference type="InParanoid" id="D8U1E8"/>
<dbReference type="KEGG" id="vcn:VOLCADRAFT_93142"/>
<evidence type="ECO:0000313" key="2">
    <source>
        <dbReference type="Proteomes" id="UP000001058"/>
    </source>
</evidence>
<protein>
    <submittedName>
        <fullName evidence="1">Uncharacterized protein</fullName>
    </submittedName>
</protein>
<dbReference type="RefSeq" id="XP_002952553.1">
    <property type="nucleotide sequence ID" value="XM_002952507.1"/>
</dbReference>
<accession>D8U1E8</accession>
<dbReference type="EMBL" id="GL378351">
    <property type="protein sequence ID" value="EFJ46400.1"/>
    <property type="molecule type" value="Genomic_DNA"/>
</dbReference>
<name>D8U1E8_VOLCA</name>
<proteinExistence type="predicted"/>
<reference evidence="1 2" key="1">
    <citation type="journal article" date="2010" name="Science">
        <title>Genomic analysis of organismal complexity in the multicellular green alga Volvox carteri.</title>
        <authorList>
            <person name="Prochnik S.E."/>
            <person name="Umen J."/>
            <person name="Nedelcu A.M."/>
            <person name="Hallmann A."/>
            <person name="Miller S.M."/>
            <person name="Nishii I."/>
            <person name="Ferris P."/>
            <person name="Kuo A."/>
            <person name="Mitros T."/>
            <person name="Fritz-Laylin L.K."/>
            <person name="Hellsten U."/>
            <person name="Chapman J."/>
            <person name="Simakov O."/>
            <person name="Rensing S.A."/>
            <person name="Terry A."/>
            <person name="Pangilinan J."/>
            <person name="Kapitonov V."/>
            <person name="Jurka J."/>
            <person name="Salamov A."/>
            <person name="Shapiro H."/>
            <person name="Schmutz J."/>
            <person name="Grimwood J."/>
            <person name="Lindquist E."/>
            <person name="Lucas S."/>
            <person name="Grigoriev I.V."/>
            <person name="Schmitt R."/>
            <person name="Kirk D."/>
            <person name="Rokhsar D.S."/>
        </authorList>
    </citation>
    <scope>NUCLEOTIDE SEQUENCE [LARGE SCALE GENOMIC DNA]</scope>
    <source>
        <strain evidence="2">f. Nagariensis / Eve</strain>
    </source>
</reference>
<keyword evidence="2" id="KW-1185">Reference proteome</keyword>
<organism evidence="2">
    <name type="scientific">Volvox carteri f. nagariensis</name>
    <dbReference type="NCBI Taxonomy" id="3068"/>
    <lineage>
        <taxon>Eukaryota</taxon>
        <taxon>Viridiplantae</taxon>
        <taxon>Chlorophyta</taxon>
        <taxon>core chlorophytes</taxon>
        <taxon>Chlorophyceae</taxon>
        <taxon>CS clade</taxon>
        <taxon>Chlamydomonadales</taxon>
        <taxon>Volvocaceae</taxon>
        <taxon>Volvox</taxon>
    </lineage>
</organism>
<dbReference type="GeneID" id="9627516"/>
<gene>
    <name evidence="1" type="ORF">VOLCADRAFT_93142</name>
</gene>
<sequence length="137" mass="14673">MPERPRVGRHKCTIGGVTRQAGARNQGVRIFPEGTPVTTGPEQVHTRRGDDRRVVPDIEDCSGAPVEALCGGRAVSALWNTLTAREGVTAGVNNRADCSLVQKLGCWKSAEVFEKHYGEDSTAAGAWVMTLSINTAQ</sequence>
<dbReference type="Proteomes" id="UP000001058">
    <property type="component" value="Unassembled WGS sequence"/>
</dbReference>
<evidence type="ECO:0000313" key="1">
    <source>
        <dbReference type="EMBL" id="EFJ46400.1"/>
    </source>
</evidence>
<dbReference type="AlphaFoldDB" id="D8U1E8"/>